<comment type="caution">
    <text evidence="2">The sequence shown here is derived from an EMBL/GenBank/DDBJ whole genome shotgun (WGS) entry which is preliminary data.</text>
</comment>
<evidence type="ECO:0000313" key="2">
    <source>
        <dbReference type="EMBL" id="GBF98877.1"/>
    </source>
</evidence>
<dbReference type="PANTHER" id="PTHR31876">
    <property type="entry name" value="COV-LIKE PROTEIN 1"/>
    <property type="match status" value="1"/>
</dbReference>
<keyword evidence="1" id="KW-0472">Membrane</keyword>
<dbReference type="Pfam" id="PF04367">
    <property type="entry name" value="DUF502"/>
    <property type="match status" value="1"/>
</dbReference>
<feature type="transmembrane region" description="Helical" evidence="1">
    <location>
        <begin position="91"/>
        <end position="118"/>
    </location>
</feature>
<sequence>MPPPGAPPAERSGSSGDIERAALLDRRKSGIATSREAFHQIVHSWFSRKFATGCAILLPIVITFYVTYHFLSLFDGLFSPLYKHFFGIDVFGLGFLTSVVFVTSTGVFFSSWLGSWFLGLGEWLIKRVPLVKHLYSAAKQTVEGALRLNSVYVPTNHVYVGDIYLLEDKDCLRTSMSVREGLEAVVSVGTALPPALQAIQPTLS</sequence>
<dbReference type="Proteomes" id="UP000247498">
    <property type="component" value="Unassembled WGS sequence"/>
</dbReference>
<dbReference type="GO" id="GO:0005794">
    <property type="term" value="C:Golgi apparatus"/>
    <property type="evidence" value="ECO:0007669"/>
    <property type="project" value="TreeGrafter"/>
</dbReference>
<evidence type="ECO:0000256" key="1">
    <source>
        <dbReference type="SAM" id="Phobius"/>
    </source>
</evidence>
<dbReference type="InterPro" id="IPR007462">
    <property type="entry name" value="COV1-like"/>
</dbReference>
<keyword evidence="1" id="KW-0812">Transmembrane</keyword>
<proteinExistence type="predicted"/>
<keyword evidence="1" id="KW-1133">Transmembrane helix</keyword>
<dbReference type="FunCoup" id="A0A2V0PN96">
    <property type="interactions" value="46"/>
</dbReference>
<name>A0A2V0PN96_9CHLO</name>
<evidence type="ECO:0000313" key="3">
    <source>
        <dbReference type="Proteomes" id="UP000247498"/>
    </source>
</evidence>
<dbReference type="AlphaFoldDB" id="A0A2V0PN96"/>
<protein>
    <submittedName>
        <fullName evidence="2">Uncharacterized protein</fullName>
    </submittedName>
</protein>
<gene>
    <name evidence="2" type="ORF">Rsub_11481</name>
</gene>
<reference evidence="2 3" key="1">
    <citation type="journal article" date="2018" name="Sci. Rep.">
        <title>Raphidocelis subcapitata (=Pseudokirchneriella subcapitata) provides an insight into genome evolution and environmental adaptations in the Sphaeropleales.</title>
        <authorList>
            <person name="Suzuki S."/>
            <person name="Yamaguchi H."/>
            <person name="Nakajima N."/>
            <person name="Kawachi M."/>
        </authorList>
    </citation>
    <scope>NUCLEOTIDE SEQUENCE [LARGE SCALE GENOMIC DNA]</scope>
    <source>
        <strain evidence="2 3">NIES-35</strain>
    </source>
</reference>
<dbReference type="PANTHER" id="PTHR31876:SF26">
    <property type="entry name" value="PROTEIN LIKE COV 2"/>
    <property type="match status" value="1"/>
</dbReference>
<dbReference type="OrthoDB" id="534431at2759"/>
<dbReference type="EMBL" id="BDRX01000137">
    <property type="protein sequence ID" value="GBF98877.1"/>
    <property type="molecule type" value="Genomic_DNA"/>
</dbReference>
<organism evidence="2 3">
    <name type="scientific">Raphidocelis subcapitata</name>
    <dbReference type="NCBI Taxonomy" id="307507"/>
    <lineage>
        <taxon>Eukaryota</taxon>
        <taxon>Viridiplantae</taxon>
        <taxon>Chlorophyta</taxon>
        <taxon>core chlorophytes</taxon>
        <taxon>Chlorophyceae</taxon>
        <taxon>CS clade</taxon>
        <taxon>Sphaeropleales</taxon>
        <taxon>Selenastraceae</taxon>
        <taxon>Raphidocelis</taxon>
    </lineage>
</organism>
<dbReference type="InParanoid" id="A0A2V0PN96"/>
<accession>A0A2V0PN96</accession>
<feature type="transmembrane region" description="Helical" evidence="1">
    <location>
        <begin position="50"/>
        <end position="71"/>
    </location>
</feature>
<keyword evidence="3" id="KW-1185">Reference proteome</keyword>